<evidence type="ECO:0000313" key="3">
    <source>
        <dbReference type="EMBL" id="MBE7942378.1"/>
    </source>
</evidence>
<keyword evidence="4" id="KW-1185">Reference proteome</keyword>
<sequence>MIERRRHKGSQTVEFALALPFFVLILYAVLDFGMLVYNKAIITNASREAARAGVILTAATWSPSAIAQVACNYAQATLITVNAGTRTATCSGSADPVISVNPSSAPSFNTPVSVSISYEVRGFSLGSWWGLGTGTSIGSPITLTATTQMNHE</sequence>
<protein>
    <submittedName>
        <fullName evidence="3">Pilus assembly protein</fullName>
    </submittedName>
</protein>
<organism evidence="3 4">
    <name type="scientific">Ramlibacter aquaticus</name>
    <dbReference type="NCBI Taxonomy" id="2780094"/>
    <lineage>
        <taxon>Bacteria</taxon>
        <taxon>Pseudomonadati</taxon>
        <taxon>Pseudomonadota</taxon>
        <taxon>Betaproteobacteria</taxon>
        <taxon>Burkholderiales</taxon>
        <taxon>Comamonadaceae</taxon>
        <taxon>Ramlibacter</taxon>
    </lineage>
</organism>
<accession>A0ABR9SJA1</accession>
<dbReference type="InterPro" id="IPR012495">
    <property type="entry name" value="TadE-like_dom"/>
</dbReference>
<gene>
    <name evidence="3" type="ORF">IM725_17550</name>
</gene>
<keyword evidence="1" id="KW-0472">Membrane</keyword>
<comment type="caution">
    <text evidence="3">The sequence shown here is derived from an EMBL/GenBank/DDBJ whole genome shotgun (WGS) entry which is preliminary data.</text>
</comment>
<keyword evidence="1" id="KW-1133">Transmembrane helix</keyword>
<feature type="transmembrane region" description="Helical" evidence="1">
    <location>
        <begin position="12"/>
        <end position="37"/>
    </location>
</feature>
<proteinExistence type="predicted"/>
<feature type="domain" description="TadE-like" evidence="2">
    <location>
        <begin position="9"/>
        <end position="51"/>
    </location>
</feature>
<dbReference type="Pfam" id="PF07811">
    <property type="entry name" value="TadE"/>
    <property type="match status" value="1"/>
</dbReference>
<dbReference type="Proteomes" id="UP000715965">
    <property type="component" value="Unassembled WGS sequence"/>
</dbReference>
<reference evidence="3 4" key="1">
    <citation type="submission" date="2020-10" db="EMBL/GenBank/DDBJ databases">
        <title>Draft genome of Ramlibacter aquaticus LMG 30558.</title>
        <authorList>
            <person name="Props R."/>
        </authorList>
    </citation>
    <scope>NUCLEOTIDE SEQUENCE [LARGE SCALE GENOMIC DNA]</scope>
    <source>
        <strain evidence="3 4">LMG 30558</strain>
    </source>
</reference>
<evidence type="ECO:0000259" key="2">
    <source>
        <dbReference type="Pfam" id="PF07811"/>
    </source>
</evidence>
<dbReference type="EMBL" id="JADDOJ010000095">
    <property type="protein sequence ID" value="MBE7942378.1"/>
    <property type="molecule type" value="Genomic_DNA"/>
</dbReference>
<evidence type="ECO:0000313" key="4">
    <source>
        <dbReference type="Proteomes" id="UP000715965"/>
    </source>
</evidence>
<name>A0ABR9SJA1_9BURK</name>
<keyword evidence="1" id="KW-0812">Transmembrane</keyword>
<dbReference type="RefSeq" id="WP_193781931.1">
    <property type="nucleotide sequence ID" value="NZ_JADDOJ010000095.1"/>
</dbReference>
<evidence type="ECO:0000256" key="1">
    <source>
        <dbReference type="SAM" id="Phobius"/>
    </source>
</evidence>